<accession>A0AA40JQ98</accession>
<comment type="caution">
    <text evidence="3">The sequence shown here is derived from an EMBL/GenBank/DDBJ whole genome shotgun (WGS) entry which is preliminary data.</text>
</comment>
<evidence type="ECO:0000256" key="2">
    <source>
        <dbReference type="SAM" id="Phobius"/>
    </source>
</evidence>
<feature type="non-terminal residue" evidence="3">
    <location>
        <position position="136"/>
    </location>
</feature>
<sequence length="136" mass="14079">SRWGQNPAWPSEQPPGPVNPGWPPAPQGHFNGYQAPPKPGIIPLRPLGLGEILDGAFQACRRNPLCTFGTAILFQVIVGVVTVLLMFGLTGSLATFDPVTASSEEVTGLVASALSAGSVLILLTSVGVLILQGVLI</sequence>
<keyword evidence="2" id="KW-1133">Transmembrane helix</keyword>
<organism evidence="3 4">
    <name type="scientific">Staphylococcus aureus</name>
    <dbReference type="NCBI Taxonomy" id="1280"/>
    <lineage>
        <taxon>Bacteria</taxon>
        <taxon>Bacillati</taxon>
        <taxon>Bacillota</taxon>
        <taxon>Bacilli</taxon>
        <taxon>Bacillales</taxon>
        <taxon>Staphylococcaceae</taxon>
        <taxon>Staphylococcus</taxon>
    </lineage>
</organism>
<proteinExistence type="predicted"/>
<dbReference type="AlphaFoldDB" id="A0AA40JQ98"/>
<name>A0AA40JQ98_STAAU</name>
<feature type="non-terminal residue" evidence="3">
    <location>
        <position position="1"/>
    </location>
</feature>
<dbReference type="Proteomes" id="UP000032274">
    <property type="component" value="Unassembled WGS sequence"/>
</dbReference>
<dbReference type="EMBL" id="JXIG01000191">
    <property type="protein sequence ID" value="KIU01586.1"/>
    <property type="molecule type" value="Genomic_DNA"/>
</dbReference>
<feature type="region of interest" description="Disordered" evidence="1">
    <location>
        <begin position="1"/>
        <end position="37"/>
    </location>
</feature>
<evidence type="ECO:0000313" key="3">
    <source>
        <dbReference type="EMBL" id="KIU01586.1"/>
    </source>
</evidence>
<protein>
    <submittedName>
        <fullName evidence="3">Uncharacterized protein</fullName>
    </submittedName>
</protein>
<feature type="compositionally biased region" description="Pro residues" evidence="1">
    <location>
        <begin position="12"/>
        <end position="26"/>
    </location>
</feature>
<gene>
    <name evidence="3" type="ORF">QU38_00870</name>
</gene>
<evidence type="ECO:0000313" key="4">
    <source>
        <dbReference type="Proteomes" id="UP000032274"/>
    </source>
</evidence>
<feature type="transmembrane region" description="Helical" evidence="2">
    <location>
        <begin position="109"/>
        <end position="131"/>
    </location>
</feature>
<feature type="transmembrane region" description="Helical" evidence="2">
    <location>
        <begin position="65"/>
        <end position="89"/>
    </location>
</feature>
<keyword evidence="2" id="KW-0812">Transmembrane</keyword>
<evidence type="ECO:0000256" key="1">
    <source>
        <dbReference type="SAM" id="MobiDB-lite"/>
    </source>
</evidence>
<reference evidence="3 4" key="1">
    <citation type="submission" date="2015-01" db="EMBL/GenBank/DDBJ databases">
        <title>Characterization of Swiss Staphylococcus aureus strains involved in food poisoning.</title>
        <authorList>
            <person name="Crovadore J."/>
            <person name="Chablais R."/>
            <person name="Tonacini J."/>
            <person name="Schnyder B."/>
            <person name="Lefort F."/>
        </authorList>
    </citation>
    <scope>NUCLEOTIDE SEQUENCE [LARGE SCALE GENOMIC DNA]</scope>
    <source>
        <strain evidence="3 4">SA-120</strain>
    </source>
</reference>
<keyword evidence="2" id="KW-0472">Membrane</keyword>